<proteinExistence type="predicted"/>
<organism evidence="1 2">
    <name type="scientific">Anoxybacterium hadale</name>
    <dbReference type="NCBI Taxonomy" id="3408580"/>
    <lineage>
        <taxon>Bacteria</taxon>
        <taxon>Bacillati</taxon>
        <taxon>Bacillota</taxon>
        <taxon>Clostridia</taxon>
        <taxon>Peptostreptococcales</taxon>
        <taxon>Anaerovoracaceae</taxon>
        <taxon>Anoxybacterium</taxon>
    </lineage>
</organism>
<reference evidence="1" key="1">
    <citation type="submission" date="2019-08" db="EMBL/GenBank/DDBJ databases">
        <title>Genome sequence of Clostridiales bacterium MT110.</title>
        <authorList>
            <person name="Cao J."/>
        </authorList>
    </citation>
    <scope>NUCLEOTIDE SEQUENCE</scope>
    <source>
        <strain evidence="1">MT110</strain>
    </source>
</reference>
<name>A0ACD1A8Z0_9FIRM</name>
<dbReference type="EMBL" id="CP042469">
    <property type="protein sequence ID" value="QOX62819.1"/>
    <property type="molecule type" value="Genomic_DNA"/>
</dbReference>
<evidence type="ECO:0000313" key="1">
    <source>
        <dbReference type="EMBL" id="QOX62819.1"/>
    </source>
</evidence>
<keyword evidence="2" id="KW-1185">Reference proteome</keyword>
<accession>A0ACD1A8Z0</accession>
<protein>
    <submittedName>
        <fullName evidence="1">Uncharacterized protein</fullName>
    </submittedName>
</protein>
<sequence>MRRCASAIGASIMTKYLIGMDIGTTNVKSVLFAEDGTKIAECGKEYPLYLIKSGWAEQNPEDWWQAAVETISCVIRDSGVEKSQIAGIGVSSQAPTLIPIDQGGNVLRNGLIWMDRRSQPETDFLEREIGSAKVKSITGNRIDPYYLSSKILWFKRNEPELYKKTYKILQINGFINYKLTGAVTTDIAHASLMGVYDVRRNQWSEELAELIGYDTELFPQVYQNDSIIGTVCESAAKLTGLSTSTAVVCGTVDGSAATLEAGAVDVGDAVEMTGTSTVLNICTDEWRDPGLLFEMYHGLKDILMLCGANSTTGACLKWYRDNLYHKESCEAREGESSFDAMNRLAAKSKPGSNKLIFLPYMAGERSPIWDSYARGAFFGLSLNTGKEDMIRAILEGSAFGLRHNIDEAKKIGAPIRELRSVGGGSKSDIWLKIKASVLNMPIVVPDISTGAPFGDAIICGTGLGIYQNPGKFAKEAAKIKKIIEPDTKWNERYNELYEIYLSLYQNTKRDFCQLAEIE</sequence>
<dbReference type="Proteomes" id="UP000594014">
    <property type="component" value="Chromosome"/>
</dbReference>
<gene>
    <name evidence="1" type="ORF">FRZ06_05390</name>
</gene>
<evidence type="ECO:0000313" key="2">
    <source>
        <dbReference type="Proteomes" id="UP000594014"/>
    </source>
</evidence>